<reference evidence="1 2" key="1">
    <citation type="submission" date="2017-04" db="EMBL/GenBank/DDBJ databases">
        <title>Accumulation and expression of multiple antibiotic resistance genes in Arcobacter cryaerophilus that thrives in sewage.</title>
        <authorList>
            <person name="Millar J.A."/>
            <person name="Raghavan R."/>
        </authorList>
    </citation>
    <scope>NUCLEOTIDE SEQUENCE [LARGE SCALE GENOMIC DNA]</scope>
    <source>
        <strain evidence="1 2">AZT-1</strain>
    </source>
</reference>
<evidence type="ECO:0000313" key="2">
    <source>
        <dbReference type="Proteomes" id="UP000192599"/>
    </source>
</evidence>
<proteinExistence type="predicted"/>
<dbReference type="EMBL" id="LNTC01000263">
    <property type="protein sequence ID" value="OQR40669.1"/>
    <property type="molecule type" value="Genomic_DNA"/>
</dbReference>
<organism evidence="1 2">
    <name type="scientific">Aliarcobacter cryaerophilus</name>
    <dbReference type="NCBI Taxonomy" id="28198"/>
    <lineage>
        <taxon>Bacteria</taxon>
        <taxon>Pseudomonadati</taxon>
        <taxon>Campylobacterota</taxon>
        <taxon>Epsilonproteobacteria</taxon>
        <taxon>Campylobacterales</taxon>
        <taxon>Arcobacteraceae</taxon>
        <taxon>Aliarcobacter</taxon>
    </lineage>
</organism>
<gene>
    <name evidence="1" type="ORF">AS859_10265</name>
</gene>
<name>A0A1V9V9Z4_9BACT</name>
<evidence type="ECO:0000313" key="1">
    <source>
        <dbReference type="EMBL" id="OQR40669.1"/>
    </source>
</evidence>
<comment type="caution">
    <text evidence="1">The sequence shown here is derived from an EMBL/GenBank/DDBJ whole genome shotgun (WGS) entry which is preliminary data.</text>
</comment>
<accession>A0A1V9V9Z4</accession>
<dbReference type="AlphaFoldDB" id="A0A1V9V9Z4"/>
<dbReference type="Proteomes" id="UP000192599">
    <property type="component" value="Unassembled WGS sequence"/>
</dbReference>
<protein>
    <submittedName>
        <fullName evidence="1">Uncharacterized protein</fullName>
    </submittedName>
</protein>
<sequence length="87" mass="10435">MEKSEIYNEEDGYGFFISDDIWFGLEYELWNSNTTLILASTKKINQKFEPYKIIDNEEWFYLSLYGEQNIIIQEIKKYQNKATSNAK</sequence>